<feature type="site" description="Participates in the substrate recognition with KAPA and in a stacking interaction with the adenine ring of SAM" evidence="13">
    <location>
        <position position="18"/>
    </location>
</feature>
<keyword evidence="6 13" id="KW-0032">Aminotransferase</keyword>
<evidence type="ECO:0000256" key="12">
    <source>
        <dbReference type="ARBA" id="ARBA00060970"/>
    </source>
</evidence>
<feature type="binding site" evidence="13">
    <location>
        <position position="148"/>
    </location>
    <ligand>
        <name>substrate</name>
    </ligand>
</feature>
<feature type="binding site" evidence="13">
    <location>
        <position position="55"/>
    </location>
    <ligand>
        <name>substrate</name>
    </ligand>
</feature>
<dbReference type="AlphaFoldDB" id="A0A1L3GLB9"/>
<dbReference type="KEGG" id="pef:A7E78_01935"/>
<comment type="catalytic activity">
    <reaction evidence="11 13">
        <text>(8S)-8-amino-7-oxononanoate + S-adenosyl-L-methionine = S-adenosyl-4-methylsulfanyl-2-oxobutanoate + (7R,8S)-7,8-diammoniononanoate</text>
        <dbReference type="Rhea" id="RHEA:16861"/>
        <dbReference type="ChEBI" id="CHEBI:16490"/>
        <dbReference type="ChEBI" id="CHEBI:59789"/>
        <dbReference type="ChEBI" id="CHEBI:149468"/>
        <dbReference type="ChEBI" id="CHEBI:149469"/>
        <dbReference type="EC" id="2.6.1.62"/>
    </reaction>
</comment>
<dbReference type="RefSeq" id="WP_072282689.1">
    <property type="nucleotide sequence ID" value="NZ_CP015519.1"/>
</dbReference>
<keyword evidence="15" id="KW-1185">Reference proteome</keyword>
<keyword evidence="8 13" id="KW-0949">S-adenosyl-L-methionine</keyword>
<feature type="binding site" evidence="13">
    <location>
        <begin position="319"/>
        <end position="320"/>
    </location>
    <ligand>
        <name>pyridoxal 5'-phosphate</name>
        <dbReference type="ChEBI" id="CHEBI:597326"/>
    </ligand>
</feature>
<evidence type="ECO:0000313" key="15">
    <source>
        <dbReference type="Proteomes" id="UP000182517"/>
    </source>
</evidence>
<dbReference type="UniPathway" id="UPA00078">
    <property type="reaction ID" value="UER00160"/>
</dbReference>
<feature type="binding site" evidence="13">
    <location>
        <position position="283"/>
    </location>
    <ligand>
        <name>substrate</name>
    </ligand>
</feature>
<proteinExistence type="inferred from homology"/>
<dbReference type="OrthoDB" id="9801052at2"/>
<dbReference type="InterPro" id="IPR015424">
    <property type="entry name" value="PyrdxlP-dep_Trfase"/>
</dbReference>
<keyword evidence="10 13" id="KW-0663">Pyridoxal phosphate</keyword>
<dbReference type="GO" id="GO:0005737">
    <property type="term" value="C:cytoplasm"/>
    <property type="evidence" value="ECO:0007669"/>
    <property type="project" value="UniProtKB-SubCell"/>
</dbReference>
<dbReference type="GO" id="GO:0030170">
    <property type="term" value="F:pyridoxal phosphate binding"/>
    <property type="evidence" value="ECO:0007669"/>
    <property type="project" value="UniProtKB-UniRule"/>
</dbReference>
<name>A0A1L3GLB9_9BACT</name>
<dbReference type="CDD" id="cd00610">
    <property type="entry name" value="OAT_like"/>
    <property type="match status" value="1"/>
</dbReference>
<organism evidence="14 15">
    <name type="scientific">Syntrophotalea acetylenivorans</name>
    <dbReference type="NCBI Taxonomy" id="1842532"/>
    <lineage>
        <taxon>Bacteria</taxon>
        <taxon>Pseudomonadati</taxon>
        <taxon>Thermodesulfobacteriota</taxon>
        <taxon>Desulfuromonadia</taxon>
        <taxon>Desulfuromonadales</taxon>
        <taxon>Syntrophotaleaceae</taxon>
        <taxon>Syntrophotalea</taxon>
    </lineage>
</organism>
<gene>
    <name evidence="13" type="primary">bioA</name>
    <name evidence="14" type="ORF">A7E78_01935</name>
</gene>
<evidence type="ECO:0000256" key="4">
    <source>
        <dbReference type="ARBA" id="ARBA00011738"/>
    </source>
</evidence>
<feature type="binding site" evidence="13">
    <location>
        <position position="318"/>
    </location>
    <ligand>
        <name>substrate</name>
    </ligand>
</feature>
<reference evidence="14 15" key="1">
    <citation type="journal article" date="2017" name="Genome Announc.">
        <title>Complete Genome Sequences of Two Acetylene-Fermenting Pelobacter acetylenicus Strains.</title>
        <authorList>
            <person name="Sutton J.M."/>
            <person name="Baesman S.M."/>
            <person name="Fierst J.L."/>
            <person name="Poret-Peterson A.T."/>
            <person name="Oremland R.S."/>
            <person name="Dunlap D.S."/>
            <person name="Akob D.M."/>
        </authorList>
    </citation>
    <scope>NUCLEOTIDE SEQUENCE [LARGE SCALE GENOMIC DNA]</scope>
    <source>
        <strain evidence="14 15">SFB93</strain>
    </source>
</reference>
<dbReference type="SUPFAM" id="SSF53383">
    <property type="entry name" value="PLP-dependent transferases"/>
    <property type="match status" value="1"/>
</dbReference>
<evidence type="ECO:0000256" key="9">
    <source>
        <dbReference type="ARBA" id="ARBA00022756"/>
    </source>
</evidence>
<evidence type="ECO:0000256" key="11">
    <source>
        <dbReference type="ARBA" id="ARBA00048449"/>
    </source>
</evidence>
<feature type="modified residue" description="N6-(pyridoxal phosphate)lysine" evidence="13">
    <location>
        <position position="283"/>
    </location>
</feature>
<evidence type="ECO:0000256" key="13">
    <source>
        <dbReference type="HAMAP-Rule" id="MF_00834"/>
    </source>
</evidence>
<comment type="cofactor">
    <cofactor evidence="1 13">
        <name>pyridoxal 5'-phosphate</name>
        <dbReference type="ChEBI" id="CHEBI:597326"/>
    </cofactor>
</comment>
<evidence type="ECO:0000256" key="1">
    <source>
        <dbReference type="ARBA" id="ARBA00001933"/>
    </source>
</evidence>
<keyword evidence="7 13" id="KW-0808">Transferase</keyword>
<dbReference type="NCBIfam" id="NF004624">
    <property type="entry name" value="PRK05964.1"/>
    <property type="match status" value="1"/>
</dbReference>
<sequence>MNYQDIVNYDRQHVWHPCTQEKDHEALPPIPIERGEGVYLIDKAGRRYIDGVSSWWVNLFGHTHPRLNRALTEQAGRIAHHIFAGFTHEPAVDLARRLCALTPGNLSKVFFADNGSAAVEVALKMSFQYWQQHGKPNKTRFVSLTEAYHGETVGALSVGGCDLYRQVYQPMLLDTFQAQGPDCFRCPYGLHRDSCDAPCFEHLEKLVTESQEEIAAVIVEPLIQGAAGMRIYPPVYLRKLRVLCDTCQVHYIADEIAVGFGRTGKMFANEHAGVAPDLMCLSKGITGGYMPLSVTLATEDIYQAFYDDYETLKAFLHSHSYTGNVLACALAVEVLNIFKEEQVLANLAPKMALLDRYAARFEALPHVGEFRRCGMVAAVEMVADRRGRVPYPWQERRGYQVYQQALKQGALLRPLGNVVYFMPPLTIEEPVLEELLEIALKGIVEVTSEE</sequence>
<dbReference type="PROSITE" id="PS00600">
    <property type="entry name" value="AA_TRANSFER_CLASS_3"/>
    <property type="match status" value="1"/>
</dbReference>
<feature type="binding site" evidence="13">
    <location>
        <position position="254"/>
    </location>
    <ligand>
        <name>pyridoxal 5'-phosphate</name>
        <dbReference type="ChEBI" id="CHEBI:597326"/>
    </ligand>
</feature>
<dbReference type="NCBIfam" id="TIGR00508">
    <property type="entry name" value="bioA"/>
    <property type="match status" value="1"/>
</dbReference>
<keyword evidence="9 13" id="KW-0093">Biotin biosynthesis</keyword>
<evidence type="ECO:0000256" key="10">
    <source>
        <dbReference type="ARBA" id="ARBA00022898"/>
    </source>
</evidence>
<evidence type="ECO:0000256" key="6">
    <source>
        <dbReference type="ARBA" id="ARBA00022576"/>
    </source>
</evidence>
<evidence type="ECO:0000256" key="3">
    <source>
        <dbReference type="ARBA" id="ARBA00005063"/>
    </source>
</evidence>
<dbReference type="InterPro" id="IPR015422">
    <property type="entry name" value="PyrdxlP-dep_Trfase_small"/>
</dbReference>
<dbReference type="PANTHER" id="PTHR42684">
    <property type="entry name" value="ADENOSYLMETHIONINE-8-AMINO-7-OXONONANOATE AMINOTRANSFERASE"/>
    <property type="match status" value="1"/>
</dbReference>
<dbReference type="Gene3D" id="3.40.640.10">
    <property type="entry name" value="Type I PLP-dependent aspartate aminotransferase-like (Major domain)"/>
    <property type="match status" value="1"/>
</dbReference>
<feature type="binding site" evidence="13">
    <location>
        <position position="413"/>
    </location>
    <ligand>
        <name>substrate</name>
    </ligand>
</feature>
<comment type="similarity">
    <text evidence="12 13">Belongs to the class-III pyridoxal-phosphate-dependent aminotransferase family. BioA subfamily.</text>
</comment>
<dbReference type="InterPro" id="IPR005814">
    <property type="entry name" value="Aminotrans_3"/>
</dbReference>
<comment type="pathway">
    <text evidence="3 13">Cofactor biosynthesis; biotin biosynthesis; 7,8-diaminononanoate from 8-amino-7-oxononanoate (SAM route): step 1/1.</text>
</comment>
<comment type="function">
    <text evidence="13">Catalyzes the transfer of the alpha-amino group from S-adenosyl-L-methionine (SAM) to 7-keto-8-aminopelargonic acid (KAPA) to form 7,8-diaminopelargonic acid (DAPA). It is the only aminotransferase known to utilize SAM as an amino donor.</text>
</comment>
<dbReference type="InterPro" id="IPR049704">
    <property type="entry name" value="Aminotrans_3_PPA_site"/>
</dbReference>
<feature type="binding site" evidence="13">
    <location>
        <begin position="115"/>
        <end position="116"/>
    </location>
    <ligand>
        <name>pyridoxal 5'-phosphate</name>
        <dbReference type="ChEBI" id="CHEBI:597326"/>
    </ligand>
</feature>
<dbReference type="Gene3D" id="3.90.1150.10">
    <property type="entry name" value="Aspartate Aminotransferase, domain 1"/>
    <property type="match status" value="1"/>
</dbReference>
<evidence type="ECO:0000256" key="5">
    <source>
        <dbReference type="ARBA" id="ARBA00022490"/>
    </source>
</evidence>
<accession>A0A1L3GLB9</accession>
<dbReference type="InterPro" id="IPR005815">
    <property type="entry name" value="BioA"/>
</dbReference>
<evidence type="ECO:0000256" key="8">
    <source>
        <dbReference type="ARBA" id="ARBA00022691"/>
    </source>
</evidence>
<dbReference type="STRING" id="1842532.A7E78_01935"/>
<comment type="subcellular location">
    <subcellularLocation>
        <location evidence="2 13">Cytoplasm</location>
    </subcellularLocation>
</comment>
<dbReference type="InterPro" id="IPR015421">
    <property type="entry name" value="PyrdxlP-dep_Trfase_major"/>
</dbReference>
<keyword evidence="5 13" id="KW-0963">Cytoplasm</keyword>
<dbReference type="HAMAP" id="MF_00834">
    <property type="entry name" value="BioA"/>
    <property type="match status" value="1"/>
</dbReference>
<evidence type="ECO:0000313" key="14">
    <source>
        <dbReference type="EMBL" id="APG26729.1"/>
    </source>
</evidence>
<dbReference type="FunFam" id="3.40.640.10:FF:000078">
    <property type="entry name" value="Adenosylmethionine-8-amino-7-oxononanoate aminotransferase"/>
    <property type="match status" value="1"/>
</dbReference>
<dbReference type="Pfam" id="PF00202">
    <property type="entry name" value="Aminotran_3"/>
    <property type="match status" value="1"/>
</dbReference>
<dbReference type="EC" id="2.6.1.62" evidence="13"/>
<dbReference type="Proteomes" id="UP000182517">
    <property type="component" value="Chromosome"/>
</dbReference>
<comment type="subunit">
    <text evidence="4 13">Homodimer.</text>
</comment>
<evidence type="ECO:0000256" key="2">
    <source>
        <dbReference type="ARBA" id="ARBA00004496"/>
    </source>
</evidence>
<dbReference type="GO" id="GO:0004015">
    <property type="term" value="F:adenosylmethionine-8-amino-7-oxononanoate transaminase activity"/>
    <property type="evidence" value="ECO:0007669"/>
    <property type="project" value="UniProtKB-UniRule"/>
</dbReference>
<dbReference type="GO" id="GO:0009102">
    <property type="term" value="P:biotin biosynthetic process"/>
    <property type="evidence" value="ECO:0007669"/>
    <property type="project" value="UniProtKB-UniRule"/>
</dbReference>
<evidence type="ECO:0000256" key="7">
    <source>
        <dbReference type="ARBA" id="ARBA00022679"/>
    </source>
</evidence>
<protein>
    <recommendedName>
        <fullName evidence="13">Adenosylmethionine-8-amino-7-oxononanoate aminotransferase</fullName>
        <ecNumber evidence="13">2.6.1.62</ecNumber>
    </recommendedName>
    <alternativeName>
        <fullName evidence="13">7,8-diamino-pelargonic acid aminotransferase</fullName>
        <shortName evidence="13">DAPA AT</shortName>
        <shortName evidence="13">DAPA aminotransferase</shortName>
    </alternativeName>
    <alternativeName>
        <fullName evidence="13">7,8-diaminononanoate synthase</fullName>
        <shortName evidence="13">DANS</shortName>
    </alternativeName>
    <alternativeName>
        <fullName evidence="13">Diaminopelargonic acid synthase</fullName>
    </alternativeName>
</protein>
<dbReference type="PANTHER" id="PTHR42684:SF17">
    <property type="entry name" value="ADENOSYLMETHIONINE-8-AMINO-7-OXONONANOATE AMINOTRANSFERASE"/>
    <property type="match status" value="1"/>
</dbReference>
<dbReference type="EMBL" id="CP015519">
    <property type="protein sequence ID" value="APG26729.1"/>
    <property type="molecule type" value="Genomic_DNA"/>
</dbReference>